<reference evidence="1 2" key="1">
    <citation type="submission" date="2017-04" db="EMBL/GenBank/DDBJ databases">
        <title>Complete Genome Sequence of Lytic Bacteriophage EF1 Infecting Enterococcus faecalis Isolates.</title>
        <authorList>
            <person name="Kim D."/>
            <person name="Kim Y.J."/>
            <person name="Han B.K."/>
            <person name="Kim H."/>
        </authorList>
    </citation>
    <scope>NUCLEOTIDE SEQUENCE [LARGE SCALE GENOMIC DNA]</scope>
</reference>
<dbReference type="SUPFAM" id="SSF46785">
    <property type="entry name" value="Winged helix' DNA-binding domain"/>
    <property type="match status" value="1"/>
</dbReference>
<sequence>MEEIKLTEKGTQVLKALQEAHIDKEEDAVFSKRVAELAFMMPNGVPGVLTSLNKKGLVEKTADTPRKYFLTEQGVNFNLQ</sequence>
<dbReference type="Proteomes" id="UP000260005">
    <property type="component" value="Segment"/>
</dbReference>
<evidence type="ECO:0000313" key="2">
    <source>
        <dbReference type="Proteomes" id="UP000260005"/>
    </source>
</evidence>
<organism evidence="1 2">
    <name type="scientific">Enterococcus phage EF1</name>
    <dbReference type="NCBI Taxonomy" id="2025813"/>
    <lineage>
        <taxon>Viruses</taxon>
        <taxon>Duplodnaviria</taxon>
        <taxon>Heunggongvirae</taxon>
        <taxon>Uroviricota</taxon>
        <taxon>Caudoviricetes</taxon>
    </lineage>
</organism>
<dbReference type="EMBL" id="MF001358">
    <property type="protein sequence ID" value="ASZ76702.1"/>
    <property type="molecule type" value="Genomic_DNA"/>
</dbReference>
<proteinExistence type="predicted"/>
<keyword evidence="2" id="KW-1185">Reference proteome</keyword>
<evidence type="ECO:0000313" key="1">
    <source>
        <dbReference type="EMBL" id="ASZ76702.1"/>
    </source>
</evidence>
<name>A0A249XXM7_9CAUD</name>
<dbReference type="InterPro" id="IPR036390">
    <property type="entry name" value="WH_DNA-bd_sf"/>
</dbReference>
<protein>
    <submittedName>
        <fullName evidence="1">Uncharacterized protein</fullName>
    </submittedName>
</protein>
<accession>A0A249XXM7</accession>